<evidence type="ECO:0000256" key="5">
    <source>
        <dbReference type="ARBA" id="ARBA00022628"/>
    </source>
</evidence>
<evidence type="ECO:0000256" key="12">
    <source>
        <dbReference type="ARBA" id="ARBA00033050"/>
    </source>
</evidence>
<keyword evidence="10" id="KW-0170">Cobalt</keyword>
<dbReference type="AlphaFoldDB" id="A0A6J7DBV4"/>
<evidence type="ECO:0000259" key="15">
    <source>
        <dbReference type="Pfam" id="PF12637"/>
    </source>
</evidence>
<dbReference type="GO" id="GO:0004748">
    <property type="term" value="F:ribonucleoside-diphosphate reductase activity, thioredoxin disulfide as acceptor"/>
    <property type="evidence" value="ECO:0007669"/>
    <property type="project" value="UniProtKB-EC"/>
</dbReference>
<keyword evidence="6" id="KW-0237">DNA synthesis</keyword>
<dbReference type="InterPro" id="IPR013344">
    <property type="entry name" value="RNR_NrdJ/NrdZ"/>
</dbReference>
<comment type="function">
    <text evidence="11">Catalyzes the reduction of ribonucleotides to deoxyribonucleotides. May function to provide a pool of deoxyribonucleotide precursors for DNA repair during oxygen limitation and/or for immediate growth after restoration of oxygen.</text>
</comment>
<reference evidence="16" key="1">
    <citation type="submission" date="2020-05" db="EMBL/GenBank/DDBJ databases">
        <authorList>
            <person name="Chiriac C."/>
            <person name="Salcher M."/>
            <person name="Ghai R."/>
            <person name="Kavagutti S V."/>
        </authorList>
    </citation>
    <scope>NUCLEOTIDE SEQUENCE</scope>
</reference>
<dbReference type="Pfam" id="PF02867">
    <property type="entry name" value="Ribonuc_red_lgC"/>
    <property type="match status" value="1"/>
</dbReference>
<evidence type="ECO:0000256" key="1">
    <source>
        <dbReference type="ARBA" id="ARBA00001922"/>
    </source>
</evidence>
<comment type="catalytic activity">
    <reaction evidence="13">
        <text>a 2'-deoxyribonucleoside 5'-diphosphate + [thioredoxin]-disulfide + H2O = a ribonucleoside 5'-diphosphate + [thioredoxin]-dithiol</text>
        <dbReference type="Rhea" id="RHEA:23252"/>
        <dbReference type="Rhea" id="RHEA-COMP:10698"/>
        <dbReference type="Rhea" id="RHEA-COMP:10700"/>
        <dbReference type="ChEBI" id="CHEBI:15377"/>
        <dbReference type="ChEBI" id="CHEBI:29950"/>
        <dbReference type="ChEBI" id="CHEBI:50058"/>
        <dbReference type="ChEBI" id="CHEBI:57930"/>
        <dbReference type="ChEBI" id="CHEBI:73316"/>
        <dbReference type="EC" id="1.17.4.1"/>
    </reaction>
</comment>
<feature type="domain" description="TSCPD" evidence="15">
    <location>
        <begin position="433"/>
        <end position="536"/>
    </location>
</feature>
<comment type="similarity">
    <text evidence="2">Belongs to the ribonucleoside diphosphate reductase class-2 family.</text>
</comment>
<dbReference type="CDD" id="cd02888">
    <property type="entry name" value="RNR_II_dimer"/>
    <property type="match status" value="1"/>
</dbReference>
<sequence>MRAYEESKDFGLRARSTGEIIETVKARELFRKMAEAAWACADPGIQYDDTINDWHTNPETGRINASNPCSEYMSLDNSSCNLASLNLMKFLKSDGSFDAKTFVKATEMIITAMDISICFADFPTEAIGATTRSYRQLGIGFANIGALLMASGLPYDSEGGRALTGAITSLMTGTSYRRSAEIAGIVGPYEGYARNAQAHTRVMRKHAAASVAARSVTSLDRDVWTVANGEWEAGLKLGEKNGWRNAQASVLAPTGTIGLMMDCDTTGIEPDFSLVKFKKLVGGGSMQIVNQTVPAALRKLGYAEETVEAIVEFIATNGHVIDAPGLKTEHYDVFDCALGARSIAPMGHVRMMAAAQPFLSGAISKTVNLPEDATIEDVEEVYYESWKLGIKALAVYRDNCKVGQPLSDGKAKKADAVVESAAPAPAVRKRLPKSRPSRTTSFSVGGAEGYMTAGAYEDGALGEVFLKLGKQGSTLAGVMDAFSIAVSIGLQYGVPLESYVQKFTNLRFEPAGMTDDADIRMAQSMMDYIFRRLALDYLPADERAALGIYSAAERARALDSGTYTTEAPEPAMDEVEITPAKSKVADVKIESAPVAAATTAAPTVGSSTDLFEAMTGRSADAPMCLTCGVKMRSAGACYVCEGCGSTSGCS</sequence>
<evidence type="ECO:0000256" key="4">
    <source>
        <dbReference type="ARBA" id="ARBA00014409"/>
    </source>
</evidence>
<evidence type="ECO:0000256" key="9">
    <source>
        <dbReference type="ARBA" id="ARBA00023157"/>
    </source>
</evidence>
<dbReference type="PANTHER" id="PTHR43371">
    <property type="entry name" value="VITAMIN B12-DEPENDENT RIBONUCLEOTIDE REDUCTASE"/>
    <property type="match status" value="1"/>
</dbReference>
<dbReference type="InterPro" id="IPR050862">
    <property type="entry name" value="RdRp_reductase_class-2"/>
</dbReference>
<proteinExistence type="inferred from homology"/>
<accession>A0A6J7DBV4</accession>
<gene>
    <name evidence="16" type="ORF">UFOPK3306_00798</name>
</gene>
<keyword evidence="7" id="KW-0547">Nucleotide-binding</keyword>
<dbReference type="PANTHER" id="PTHR43371:SF1">
    <property type="entry name" value="RIBONUCLEOSIDE-DIPHOSPHATE REDUCTASE"/>
    <property type="match status" value="1"/>
</dbReference>
<dbReference type="NCBIfam" id="NF005122">
    <property type="entry name" value="PRK06556.1"/>
    <property type="match status" value="1"/>
</dbReference>
<evidence type="ECO:0000256" key="10">
    <source>
        <dbReference type="ARBA" id="ARBA00023285"/>
    </source>
</evidence>
<feature type="domain" description="Ribonucleotide reductase large subunit C-terminal" evidence="14">
    <location>
        <begin position="21"/>
        <end position="396"/>
    </location>
</feature>
<dbReference type="GO" id="GO:0000166">
    <property type="term" value="F:nucleotide binding"/>
    <property type="evidence" value="ECO:0007669"/>
    <property type="project" value="UniProtKB-KW"/>
</dbReference>
<dbReference type="NCBIfam" id="TIGR02504">
    <property type="entry name" value="NrdJ_Z"/>
    <property type="match status" value="1"/>
</dbReference>
<dbReference type="PRINTS" id="PR01183">
    <property type="entry name" value="RIBORDTASEM1"/>
</dbReference>
<evidence type="ECO:0000256" key="6">
    <source>
        <dbReference type="ARBA" id="ARBA00022634"/>
    </source>
</evidence>
<dbReference type="SUPFAM" id="SSF51998">
    <property type="entry name" value="PFL-like glycyl radical enzymes"/>
    <property type="match status" value="1"/>
</dbReference>
<keyword evidence="5" id="KW-0846">Cobalamin</keyword>
<evidence type="ECO:0000256" key="2">
    <source>
        <dbReference type="ARBA" id="ARBA00007405"/>
    </source>
</evidence>
<dbReference type="InterPro" id="IPR024434">
    <property type="entry name" value="TSCPD_dom"/>
</dbReference>
<evidence type="ECO:0000256" key="8">
    <source>
        <dbReference type="ARBA" id="ARBA00023002"/>
    </source>
</evidence>
<evidence type="ECO:0000313" key="16">
    <source>
        <dbReference type="EMBL" id="CAB4868492.1"/>
    </source>
</evidence>
<evidence type="ECO:0000256" key="3">
    <source>
        <dbReference type="ARBA" id="ARBA00012274"/>
    </source>
</evidence>
<organism evidence="16">
    <name type="scientific">freshwater metagenome</name>
    <dbReference type="NCBI Taxonomy" id="449393"/>
    <lineage>
        <taxon>unclassified sequences</taxon>
        <taxon>metagenomes</taxon>
        <taxon>ecological metagenomes</taxon>
    </lineage>
</organism>
<evidence type="ECO:0000259" key="14">
    <source>
        <dbReference type="Pfam" id="PF02867"/>
    </source>
</evidence>
<protein>
    <recommendedName>
        <fullName evidence="4">Vitamin B12-dependent ribonucleotide reductase</fullName>
        <ecNumber evidence="3">1.17.4.1</ecNumber>
    </recommendedName>
    <alternativeName>
        <fullName evidence="12">Ribonucleoside-diphosphate reductase NrdJ</fullName>
    </alternativeName>
</protein>
<dbReference type="EMBL" id="CAFBLI010000053">
    <property type="protein sequence ID" value="CAB4868492.1"/>
    <property type="molecule type" value="Genomic_DNA"/>
</dbReference>
<keyword evidence="8" id="KW-0560">Oxidoreductase</keyword>
<dbReference type="GO" id="GO:0071897">
    <property type="term" value="P:DNA biosynthetic process"/>
    <property type="evidence" value="ECO:0007669"/>
    <property type="project" value="UniProtKB-KW"/>
</dbReference>
<evidence type="ECO:0000256" key="11">
    <source>
        <dbReference type="ARBA" id="ARBA00025437"/>
    </source>
</evidence>
<name>A0A6J7DBV4_9ZZZZ</name>
<dbReference type="EC" id="1.17.4.1" evidence="3"/>
<dbReference type="Pfam" id="PF12637">
    <property type="entry name" value="TSCPD"/>
    <property type="match status" value="1"/>
</dbReference>
<evidence type="ECO:0000256" key="7">
    <source>
        <dbReference type="ARBA" id="ARBA00022741"/>
    </source>
</evidence>
<keyword evidence="9" id="KW-1015">Disulfide bond</keyword>
<dbReference type="InterPro" id="IPR000788">
    <property type="entry name" value="RNR_lg_C"/>
</dbReference>
<dbReference type="GO" id="GO:0031419">
    <property type="term" value="F:cobalamin binding"/>
    <property type="evidence" value="ECO:0007669"/>
    <property type="project" value="UniProtKB-KW"/>
</dbReference>
<comment type="cofactor">
    <cofactor evidence="1">
        <name>adenosylcob(III)alamin</name>
        <dbReference type="ChEBI" id="CHEBI:18408"/>
    </cofactor>
</comment>
<evidence type="ECO:0000256" key="13">
    <source>
        <dbReference type="ARBA" id="ARBA00047754"/>
    </source>
</evidence>
<dbReference type="Gene3D" id="3.20.70.20">
    <property type="match status" value="1"/>
</dbReference>